<reference evidence="1 2" key="1">
    <citation type="submission" date="2024-10" db="EMBL/GenBank/DDBJ databases">
        <title>Updated reference genomes for cyclostephanoid diatoms.</title>
        <authorList>
            <person name="Roberts W.R."/>
            <person name="Alverson A.J."/>
        </authorList>
    </citation>
    <scope>NUCLEOTIDE SEQUENCE [LARGE SCALE GENOMIC DNA]</scope>
    <source>
        <strain evidence="1 2">AJA232-27</strain>
    </source>
</reference>
<dbReference type="Proteomes" id="UP001530293">
    <property type="component" value="Unassembled WGS sequence"/>
</dbReference>
<proteinExistence type="predicted"/>
<dbReference type="AlphaFoldDB" id="A0ABD3MCC4"/>
<gene>
    <name evidence="1" type="ORF">ACHAWU_007402</name>
</gene>
<evidence type="ECO:0000313" key="2">
    <source>
        <dbReference type="Proteomes" id="UP001530293"/>
    </source>
</evidence>
<dbReference type="EMBL" id="JALLBG020000150">
    <property type="protein sequence ID" value="KAL3761443.1"/>
    <property type="molecule type" value="Genomic_DNA"/>
</dbReference>
<sequence>MLEAECRDDDWSNMAAEEDEHGNFAMHYFVSNRSYISDTPRNSTEVDARHMNIWWDYEVTYKLWHAHPPALSTPNRDNQLPLQIALLAGREQIVSFLLIKYPEAALRVNSMDNIHVFIHLLGYISIENRVMKVYYPGECFSTMYFLVRLRPDIVGYAFWPHSTHPQAV</sequence>
<keyword evidence="2" id="KW-1185">Reference proteome</keyword>
<name>A0ABD3MCC4_9STRA</name>
<comment type="caution">
    <text evidence="1">The sequence shown here is derived from an EMBL/GenBank/DDBJ whole genome shotgun (WGS) entry which is preliminary data.</text>
</comment>
<protein>
    <submittedName>
        <fullName evidence="1">Uncharacterized protein</fullName>
    </submittedName>
</protein>
<organism evidence="1 2">
    <name type="scientific">Discostella pseudostelligera</name>
    <dbReference type="NCBI Taxonomy" id="259834"/>
    <lineage>
        <taxon>Eukaryota</taxon>
        <taxon>Sar</taxon>
        <taxon>Stramenopiles</taxon>
        <taxon>Ochrophyta</taxon>
        <taxon>Bacillariophyta</taxon>
        <taxon>Coscinodiscophyceae</taxon>
        <taxon>Thalassiosirophycidae</taxon>
        <taxon>Stephanodiscales</taxon>
        <taxon>Stephanodiscaceae</taxon>
        <taxon>Discostella</taxon>
    </lineage>
</organism>
<evidence type="ECO:0000313" key="1">
    <source>
        <dbReference type="EMBL" id="KAL3761443.1"/>
    </source>
</evidence>
<accession>A0ABD3MCC4</accession>